<dbReference type="InterPro" id="IPR041657">
    <property type="entry name" value="HTH_17"/>
</dbReference>
<evidence type="ECO:0000259" key="1">
    <source>
        <dbReference type="Pfam" id="PF12728"/>
    </source>
</evidence>
<dbReference type="EMBL" id="VUJW01000008">
    <property type="protein sequence ID" value="KAA1426457.1"/>
    <property type="molecule type" value="Genomic_DNA"/>
</dbReference>
<keyword evidence="3" id="KW-1185">Reference proteome</keyword>
<dbReference type="AlphaFoldDB" id="A0A5B1M3W2"/>
<dbReference type="RefSeq" id="WP_149751039.1">
    <property type="nucleotide sequence ID" value="NZ_VUJW01000008.1"/>
</dbReference>
<gene>
    <name evidence="2" type="ORF">F0U47_13725</name>
</gene>
<dbReference type="Pfam" id="PF12728">
    <property type="entry name" value="HTH_17"/>
    <property type="match status" value="1"/>
</dbReference>
<organism evidence="2 3">
    <name type="scientific">Nocardioides antri</name>
    <dbReference type="NCBI Taxonomy" id="2607659"/>
    <lineage>
        <taxon>Bacteria</taxon>
        <taxon>Bacillati</taxon>
        <taxon>Actinomycetota</taxon>
        <taxon>Actinomycetes</taxon>
        <taxon>Propionibacteriales</taxon>
        <taxon>Nocardioidaceae</taxon>
        <taxon>Nocardioides</taxon>
    </lineage>
</organism>
<reference evidence="2 3" key="1">
    <citation type="submission" date="2019-09" db="EMBL/GenBank/DDBJ databases">
        <title>Nocardioides panacisoli sp. nov., isolated from the soil of a ginseng field.</title>
        <authorList>
            <person name="Cho C."/>
        </authorList>
    </citation>
    <scope>NUCLEOTIDE SEQUENCE [LARGE SCALE GENOMIC DNA]</scope>
    <source>
        <strain evidence="2 3">BN140041</strain>
    </source>
</reference>
<evidence type="ECO:0000313" key="2">
    <source>
        <dbReference type="EMBL" id="KAA1426457.1"/>
    </source>
</evidence>
<dbReference type="Proteomes" id="UP000324351">
    <property type="component" value="Unassembled WGS sequence"/>
</dbReference>
<accession>A0A5B1M3W2</accession>
<sequence length="193" mass="21151">MSARHLEVLDLDAPVPFGLTELGEVALAVSRGRPVTLTAAEAAQALRRTKSYVGTLARQGELDGVKVDEQWLIDGASVVAYEQEHPHRLAGLQRARERAALVAVPARRTAPEPRHLVADEDEVGPNLLRERVPAAPLLRQIELASLAGRMASLDEQEQKAIERARHEGTLTIRAADQLAVRLLGLTLWDLYDL</sequence>
<reference evidence="2 3" key="2">
    <citation type="submission" date="2019-09" db="EMBL/GenBank/DDBJ databases">
        <authorList>
            <person name="Jin C."/>
        </authorList>
    </citation>
    <scope>NUCLEOTIDE SEQUENCE [LARGE SCALE GENOMIC DNA]</scope>
    <source>
        <strain evidence="2 3">BN140041</strain>
    </source>
</reference>
<proteinExistence type="predicted"/>
<evidence type="ECO:0000313" key="3">
    <source>
        <dbReference type="Proteomes" id="UP000324351"/>
    </source>
</evidence>
<comment type="caution">
    <text evidence="2">The sequence shown here is derived from an EMBL/GenBank/DDBJ whole genome shotgun (WGS) entry which is preliminary data.</text>
</comment>
<protein>
    <submittedName>
        <fullName evidence="2">Helix-turn-helix domain-containing protein</fullName>
    </submittedName>
</protein>
<name>A0A5B1M3W2_9ACTN</name>
<feature type="domain" description="Helix-turn-helix" evidence="1">
    <location>
        <begin position="37"/>
        <end position="84"/>
    </location>
</feature>